<proteinExistence type="predicted"/>
<gene>
    <name evidence="1" type="ORF">FG384_09660</name>
</gene>
<dbReference type="Gene3D" id="3.40.50.300">
    <property type="entry name" value="P-loop containing nucleotide triphosphate hydrolases"/>
    <property type="match status" value="1"/>
</dbReference>
<protein>
    <submittedName>
        <fullName evidence="1">Uncharacterized protein</fullName>
    </submittedName>
</protein>
<sequence length="573" mass="68440">MKRNYTIKALSDEQLKFTLFSPNYFQKVNRIEEIIINCIPGLTVLSGNRGVGKSTIINYYLNKFKDKKDYLFFKFNLTKNNNNFFRDVFTYVENINLDSEKIDENTKSEIISLIKSLKYEIFFNVIHEEIINKEHLVSQESKDQAGFKIKIPFVEIFNFNGSISESRSEKDKDLFQTKIIKTKNFYKDDIQNKLIKILNLISNYYKVFFIIDELDKMDNLSFNSFVLENKMLFLEADLSFFFIIDKEKCIDLQYNNSLMESIIRENIYISNLEWPEFLIIASRMDTDISVNQLREAFYNTRGNYRKLINLQLYNKNRYHIYKQTDSLKCFLLFNYFMNIPYIANLPDLIKDFVKDFLYEVIDTFIMVGPLSKNELEKISENYSENTILCSVISRLIHEVINLNDYEKIILPDNSILREEIKKYHQPKKLYYNSFKKLHKYNILEIDTPELKDWLYYIEAWIDCIDFICICKQETEKIDSDTGSANINYLSYHCNIFVSNDYIEPTIFLNSEGFAWIHEYGNRKNTLIEFLDDLGLFYLVIDLEDNVLNREFLKSQNNFRDLEKKILEKYDSKL</sequence>
<reference evidence="1 2" key="1">
    <citation type="submission" date="2019-06" db="EMBL/GenBank/DDBJ databases">
        <title>Psychrobacillus vulpis sp. nov., a new species isolated from feces of a red fox that inhabits in The Tablas de Daimiel Natural Park, Albacete, Spain.</title>
        <authorList>
            <person name="Rodriguez M."/>
            <person name="Reina J.C."/>
            <person name="Bejar V."/>
            <person name="Llamas I."/>
        </authorList>
    </citation>
    <scope>NUCLEOTIDE SEQUENCE [LARGE SCALE GENOMIC DNA]</scope>
    <source>
        <strain evidence="1 2">Z8</strain>
    </source>
</reference>
<dbReference type="AlphaFoldDB" id="A0A544TR44"/>
<evidence type="ECO:0000313" key="1">
    <source>
        <dbReference type="EMBL" id="TQR19920.1"/>
    </source>
</evidence>
<dbReference type="InterPro" id="IPR027417">
    <property type="entry name" value="P-loop_NTPase"/>
</dbReference>
<dbReference type="EMBL" id="VDGI01000009">
    <property type="protein sequence ID" value="TQR19920.1"/>
    <property type="molecule type" value="Genomic_DNA"/>
</dbReference>
<keyword evidence="2" id="KW-1185">Reference proteome</keyword>
<dbReference type="Proteomes" id="UP000316626">
    <property type="component" value="Unassembled WGS sequence"/>
</dbReference>
<evidence type="ECO:0000313" key="2">
    <source>
        <dbReference type="Proteomes" id="UP000316626"/>
    </source>
</evidence>
<name>A0A544TR44_9BACI</name>
<organism evidence="1 2">
    <name type="scientific">Psychrobacillus vulpis</name>
    <dbReference type="NCBI Taxonomy" id="2325572"/>
    <lineage>
        <taxon>Bacteria</taxon>
        <taxon>Bacillati</taxon>
        <taxon>Bacillota</taxon>
        <taxon>Bacilli</taxon>
        <taxon>Bacillales</taxon>
        <taxon>Bacillaceae</taxon>
        <taxon>Psychrobacillus</taxon>
    </lineage>
</organism>
<accession>A0A544TR44</accession>
<dbReference type="OrthoDB" id="9813638at2"/>
<comment type="caution">
    <text evidence="1">The sequence shown here is derived from an EMBL/GenBank/DDBJ whole genome shotgun (WGS) entry which is preliminary data.</text>
</comment>
<dbReference type="SUPFAM" id="SSF52540">
    <property type="entry name" value="P-loop containing nucleoside triphosphate hydrolases"/>
    <property type="match status" value="1"/>
</dbReference>
<dbReference type="RefSeq" id="WP_142642398.1">
    <property type="nucleotide sequence ID" value="NZ_VDGI01000009.1"/>
</dbReference>